<dbReference type="InterPro" id="IPR017941">
    <property type="entry name" value="Rieske_2Fe-2S"/>
</dbReference>
<keyword evidence="6" id="KW-0411">Iron-sulfur</keyword>
<dbReference type="SUPFAM" id="SSF55961">
    <property type="entry name" value="Bet v1-like"/>
    <property type="match status" value="1"/>
</dbReference>
<keyword evidence="9" id="KW-1185">Reference proteome</keyword>
<dbReference type="Gene3D" id="2.102.10.10">
    <property type="entry name" value="Rieske [2Fe-2S] iron-sulphur domain"/>
    <property type="match status" value="1"/>
</dbReference>
<dbReference type="PANTHER" id="PTHR43756">
    <property type="entry name" value="CHOLINE MONOOXYGENASE, CHLOROPLASTIC"/>
    <property type="match status" value="1"/>
</dbReference>
<name>A0A7W7KBW5_9SPHN</name>
<dbReference type="CDD" id="cd03469">
    <property type="entry name" value="Rieske_RO_Alpha_N"/>
    <property type="match status" value="1"/>
</dbReference>
<comment type="cofactor">
    <cofactor evidence="1">
        <name>Fe cation</name>
        <dbReference type="ChEBI" id="CHEBI:24875"/>
    </cofactor>
</comment>
<dbReference type="GO" id="GO:0051213">
    <property type="term" value="F:dioxygenase activity"/>
    <property type="evidence" value="ECO:0007669"/>
    <property type="project" value="UniProtKB-KW"/>
</dbReference>
<dbReference type="PANTHER" id="PTHR43756:SF5">
    <property type="entry name" value="CHOLINE MONOOXYGENASE, CHLOROPLASTIC"/>
    <property type="match status" value="1"/>
</dbReference>
<evidence type="ECO:0000313" key="8">
    <source>
        <dbReference type="EMBL" id="MBB4859977.1"/>
    </source>
</evidence>
<proteinExistence type="predicted"/>
<organism evidence="8 9">
    <name type="scientific">Novosphingobium chloroacetimidivorans</name>
    <dbReference type="NCBI Taxonomy" id="1428314"/>
    <lineage>
        <taxon>Bacteria</taxon>
        <taxon>Pseudomonadati</taxon>
        <taxon>Pseudomonadota</taxon>
        <taxon>Alphaproteobacteria</taxon>
        <taxon>Sphingomonadales</taxon>
        <taxon>Sphingomonadaceae</taxon>
        <taxon>Novosphingobium</taxon>
    </lineage>
</organism>
<dbReference type="InterPro" id="IPR001663">
    <property type="entry name" value="Rng_hydr_dOase-A"/>
</dbReference>
<dbReference type="GO" id="GO:0005506">
    <property type="term" value="F:iron ion binding"/>
    <property type="evidence" value="ECO:0007669"/>
    <property type="project" value="InterPro"/>
</dbReference>
<evidence type="ECO:0000256" key="3">
    <source>
        <dbReference type="ARBA" id="ARBA00022723"/>
    </source>
</evidence>
<dbReference type="Pfam" id="PF00355">
    <property type="entry name" value="Rieske"/>
    <property type="match status" value="1"/>
</dbReference>
<evidence type="ECO:0000256" key="6">
    <source>
        <dbReference type="ARBA" id="ARBA00023014"/>
    </source>
</evidence>
<gene>
    <name evidence="8" type="ORF">HNO88_003310</name>
</gene>
<dbReference type="AlphaFoldDB" id="A0A7W7KBW5"/>
<dbReference type="Proteomes" id="UP000555448">
    <property type="component" value="Unassembled WGS sequence"/>
</dbReference>
<evidence type="ECO:0000256" key="5">
    <source>
        <dbReference type="ARBA" id="ARBA00023004"/>
    </source>
</evidence>
<keyword evidence="5" id="KW-0408">Iron</keyword>
<dbReference type="InterPro" id="IPR036922">
    <property type="entry name" value="Rieske_2Fe-2S_sf"/>
</dbReference>
<comment type="caution">
    <text evidence="8">The sequence shown here is derived from an EMBL/GenBank/DDBJ whole genome shotgun (WGS) entry which is preliminary data.</text>
</comment>
<feature type="domain" description="Rieske" evidence="7">
    <location>
        <begin position="48"/>
        <end position="175"/>
    </location>
</feature>
<dbReference type="Pfam" id="PF00848">
    <property type="entry name" value="Ring_hydroxyl_A"/>
    <property type="match status" value="1"/>
</dbReference>
<keyword evidence="3" id="KW-0479">Metal-binding</keyword>
<evidence type="ECO:0000313" key="9">
    <source>
        <dbReference type="Proteomes" id="UP000555448"/>
    </source>
</evidence>
<dbReference type="SUPFAM" id="SSF50022">
    <property type="entry name" value="ISP domain"/>
    <property type="match status" value="1"/>
</dbReference>
<accession>A0A7W7KBW5</accession>
<evidence type="ECO:0000256" key="2">
    <source>
        <dbReference type="ARBA" id="ARBA00022714"/>
    </source>
</evidence>
<evidence type="ECO:0000259" key="7">
    <source>
        <dbReference type="PROSITE" id="PS51296"/>
    </source>
</evidence>
<evidence type="ECO:0000256" key="4">
    <source>
        <dbReference type="ARBA" id="ARBA00023002"/>
    </source>
</evidence>
<dbReference type="PRINTS" id="PR00090">
    <property type="entry name" value="RNGDIOXGNASE"/>
</dbReference>
<dbReference type="RefSeq" id="WP_184247841.1">
    <property type="nucleotide sequence ID" value="NZ_JACHLR010000015.1"/>
</dbReference>
<keyword evidence="2" id="KW-0001">2Fe-2S</keyword>
<dbReference type="GO" id="GO:0051537">
    <property type="term" value="F:2 iron, 2 sulfur cluster binding"/>
    <property type="evidence" value="ECO:0007669"/>
    <property type="project" value="UniProtKB-KW"/>
</dbReference>
<dbReference type="Gene3D" id="3.90.380.10">
    <property type="entry name" value="Naphthalene 1,2-dioxygenase Alpha Subunit, Chain A, domain 1"/>
    <property type="match status" value="1"/>
</dbReference>
<reference evidence="8 9" key="1">
    <citation type="submission" date="2020-08" db="EMBL/GenBank/DDBJ databases">
        <title>Functional genomics of gut bacteria from endangered species of beetles.</title>
        <authorList>
            <person name="Carlos-Shanley C."/>
        </authorList>
    </citation>
    <scope>NUCLEOTIDE SEQUENCE [LARGE SCALE GENOMIC DNA]</scope>
    <source>
        <strain evidence="8 9">S00245</strain>
    </source>
</reference>
<dbReference type="EMBL" id="JACHLR010000015">
    <property type="protein sequence ID" value="MBB4859977.1"/>
    <property type="molecule type" value="Genomic_DNA"/>
</dbReference>
<dbReference type="InterPro" id="IPR015879">
    <property type="entry name" value="Ring_hydroxy_dOase_asu_C_dom"/>
</dbReference>
<sequence length="483" mass="54855">MNKPETFAVPNITAQDMDAERLVTYPTEAFLSKDYVEAEKRLLWPKIWQMVERESDLPNPGDWLTYNVAEESIIVLRKDDGTLKAFHNVCPHRGRQLVSVPDFLPSATSAHKTPVHDVRGSNRKNFICGFHGWTFNLEGENTYILDPQDWGNKLTPEMTCLSEVQVDTWQGYIYINMDPDAPSLKDWMGRAGEILSHFDLAGMQYKWRQWAIYECNWKTAIEAFLEPYHVAGTHTQLLAYGDYYALSKQYGLHSVSSYDTRDSKFQMSESAGTTRAGKGDDPRVSTYELIRENYETVNYSASTETLVNAASRLKDELPETATPQECIAHWIKSAKADDAARGVIWPEVPPEIKKEGGLAWGLFPNQNILHGETFALCYRVRPYGDDPNKCVFESYALERFPEGEAPETQWVYAEPTGENWGAVLAQDFSNMEFVQKGMKSSGFRGPLPNPHQEQKVINLHRNLAEFMEGRGAPSLIGNRTQLD</sequence>
<evidence type="ECO:0000256" key="1">
    <source>
        <dbReference type="ARBA" id="ARBA00001962"/>
    </source>
</evidence>
<keyword evidence="4" id="KW-0560">Oxidoreductase</keyword>
<dbReference type="PROSITE" id="PS51296">
    <property type="entry name" value="RIESKE"/>
    <property type="match status" value="1"/>
</dbReference>
<keyword evidence="8" id="KW-0223">Dioxygenase</keyword>
<protein>
    <submittedName>
        <fullName evidence="8">Phenylpropionate dioxygenase-like ring-hydroxylating dioxygenase large terminal subunit</fullName>
    </submittedName>
</protein>